<dbReference type="GO" id="GO:0016887">
    <property type="term" value="F:ATP hydrolysis activity"/>
    <property type="evidence" value="ECO:0007669"/>
    <property type="project" value="InterPro"/>
</dbReference>
<dbReference type="InterPro" id="IPR011704">
    <property type="entry name" value="ATPase_dyneun-rel_AAA"/>
</dbReference>
<dbReference type="EMBL" id="CR522870">
    <property type="protein sequence ID" value="CAG37110.1"/>
    <property type="molecule type" value="Genomic_DNA"/>
</dbReference>
<dbReference type="eggNOG" id="COG0466">
    <property type="taxonomic scope" value="Bacteria"/>
</dbReference>
<dbReference type="OrthoDB" id="9781481at2"/>
<proteinExistence type="predicted"/>
<keyword evidence="4" id="KW-1185">Reference proteome</keyword>
<evidence type="ECO:0000259" key="2">
    <source>
        <dbReference type="SMART" id="SM00382"/>
    </source>
</evidence>
<gene>
    <name evidence="3" type="ordered locus">DP2381</name>
</gene>
<dbReference type="Gene3D" id="3.40.50.300">
    <property type="entry name" value="P-loop containing nucleotide triphosphate hydrolases"/>
    <property type="match status" value="1"/>
</dbReference>
<accession>Q6AKL5</accession>
<sequence>MTKELLKIDLDDIKNRYVNDGDLICCSVDTANYPHIQPIVFLKDDVFYNISNEDSRTIYNSRFKEHISDTEEIFSPLYERFLPNELFLLNRFADNKSKWSAADPYFFAFGNDTLPITNHQALEVFDGFFSLENDFFVPKHNELLELLKNKIDKGITNRFYVKTQDTVFGPFEAKKIETNSVKLAAVTINNDTIYEWNYSTIKNDSIFEFSEPERNNKIIRSITSGWLKKEDSKKSIIFKPDSEILKWVSQRTKKSCSLTKSDYKKFEEITKAFLSYEVNSDEKFIYKRAIKLIEKSKENKKIVDGFIDFLPGSSIITEKLEALEKEAEETLYKNKIIKKENKEIDEEIKNNTQIKNDLLNKIEELKKKTEFEQIEVTKRENEELTLQIKKDETLRKESEKREKYSELYKINAEIRKKENAIEDLKEKERELSAVITDLSDQFINKQKEAHSSLRELIKSKTHFDFISGRNFEDENKTVEDFSPIIIDSFYKNVLEDTGFVSHEKFLLDKIATSLKYYGRNYDNNFIANVLISLYQNMGTIFAGLPGTGKTSLARIISKILTKDNRKVVEIPVARGWSSQKDFIGFYNPLSKKFIPTNEKMYSLLRLSDEEVSLKTYKENNIGIVILDEANLSPMEHYWSSFYNLTDSRVDDENMLEINIGTEAELKFANNIRFISTINIDQTTEELSPRILDRCNVIRIPTDNISYTHSANKYNSQTDIEINFSDIIKLFNLKDFNNGLTPEDLENESYKKIYLEYCKTKDALKKLKITVSPRIDNAFTDYFLTALRFMPEYKALDYFIAQRLLTKIDGQGEAYKKNLAILLEKLKEIFINDHSTKSFKNDSIEILEEIIETGSESEFYNNYNYFLIS</sequence>
<dbReference type="InterPro" id="IPR027417">
    <property type="entry name" value="P-loop_NTPase"/>
</dbReference>
<dbReference type="HOGENOM" id="CLU_343134_0_0_7"/>
<dbReference type="AlphaFoldDB" id="Q6AKL5"/>
<dbReference type="KEGG" id="dps:DP2381"/>
<keyword evidence="1" id="KW-0175">Coiled coil</keyword>
<reference evidence="4" key="1">
    <citation type="journal article" date="2004" name="Environ. Microbiol.">
        <title>The genome of Desulfotalea psychrophila, a sulfate-reducing bacterium from permanently cold Arctic sediments.</title>
        <authorList>
            <person name="Rabus R."/>
            <person name="Ruepp A."/>
            <person name="Frickey T."/>
            <person name="Rattei T."/>
            <person name="Fartmann B."/>
            <person name="Stark M."/>
            <person name="Bauer M."/>
            <person name="Zibat A."/>
            <person name="Lombardot T."/>
            <person name="Becker I."/>
            <person name="Amann J."/>
            <person name="Gellner K."/>
            <person name="Teeling H."/>
            <person name="Leuschner W.D."/>
            <person name="Gloeckner F.-O."/>
            <person name="Lupas A.N."/>
            <person name="Amann R."/>
            <person name="Klenk H.-P."/>
        </authorList>
    </citation>
    <scope>NUCLEOTIDE SEQUENCE [LARGE SCALE GENOMIC DNA]</scope>
    <source>
        <strain evidence="4">DSM 12343 / LSv54</strain>
    </source>
</reference>
<dbReference type="InterPro" id="IPR003593">
    <property type="entry name" value="AAA+_ATPase"/>
</dbReference>
<evidence type="ECO:0000256" key="1">
    <source>
        <dbReference type="SAM" id="Coils"/>
    </source>
</evidence>
<dbReference type="Proteomes" id="UP000000602">
    <property type="component" value="Chromosome"/>
</dbReference>
<dbReference type="STRING" id="177439.DP2381"/>
<dbReference type="SMART" id="SM00382">
    <property type="entry name" value="AAA"/>
    <property type="match status" value="1"/>
</dbReference>
<dbReference type="Pfam" id="PF07728">
    <property type="entry name" value="AAA_5"/>
    <property type="match status" value="1"/>
</dbReference>
<feature type="coiled-coil region" evidence="1">
    <location>
        <begin position="320"/>
        <end position="441"/>
    </location>
</feature>
<evidence type="ECO:0000313" key="4">
    <source>
        <dbReference type="Proteomes" id="UP000000602"/>
    </source>
</evidence>
<dbReference type="GO" id="GO:0005524">
    <property type="term" value="F:ATP binding"/>
    <property type="evidence" value="ECO:0007669"/>
    <property type="project" value="InterPro"/>
</dbReference>
<name>Q6AKL5_DESPS</name>
<feature type="domain" description="AAA+ ATPase" evidence="2">
    <location>
        <begin position="535"/>
        <end position="701"/>
    </location>
</feature>
<organism evidence="3 4">
    <name type="scientific">Desulfotalea psychrophila (strain LSv54 / DSM 12343)</name>
    <dbReference type="NCBI Taxonomy" id="177439"/>
    <lineage>
        <taxon>Bacteria</taxon>
        <taxon>Pseudomonadati</taxon>
        <taxon>Thermodesulfobacteriota</taxon>
        <taxon>Desulfobulbia</taxon>
        <taxon>Desulfobulbales</taxon>
        <taxon>Desulfocapsaceae</taxon>
        <taxon>Desulfotalea</taxon>
    </lineage>
</organism>
<dbReference type="RefSeq" id="WP_011189622.1">
    <property type="nucleotide sequence ID" value="NC_006138.1"/>
</dbReference>
<evidence type="ECO:0000313" key="3">
    <source>
        <dbReference type="EMBL" id="CAG37110.1"/>
    </source>
</evidence>
<protein>
    <recommendedName>
        <fullName evidence="2">AAA+ ATPase domain-containing protein</fullName>
    </recommendedName>
</protein>
<dbReference type="eggNOG" id="COG0714">
    <property type="taxonomic scope" value="Bacteria"/>
</dbReference>
<dbReference type="SUPFAM" id="SSF52540">
    <property type="entry name" value="P-loop containing nucleoside triphosphate hydrolases"/>
    <property type="match status" value="1"/>
</dbReference>